<dbReference type="Gene3D" id="3.40.30.10">
    <property type="entry name" value="Glutaredoxin"/>
    <property type="match status" value="1"/>
</dbReference>
<feature type="domain" description="Thioredoxin" evidence="4">
    <location>
        <begin position="18"/>
        <end position="166"/>
    </location>
</feature>
<proteinExistence type="inferred from homology"/>
<dbReference type="InterPro" id="IPR002065">
    <property type="entry name" value="TPX"/>
</dbReference>
<dbReference type="NCBIfam" id="NF001808">
    <property type="entry name" value="PRK00522.1"/>
    <property type="match status" value="1"/>
</dbReference>
<dbReference type="CDD" id="cd03014">
    <property type="entry name" value="PRX_Atyp2cys"/>
    <property type="match status" value="1"/>
</dbReference>
<dbReference type="SUPFAM" id="SSF52833">
    <property type="entry name" value="Thioredoxin-like"/>
    <property type="match status" value="1"/>
</dbReference>
<evidence type="ECO:0000256" key="2">
    <source>
        <dbReference type="ARBA" id="ARBA00023284"/>
    </source>
</evidence>
<evidence type="ECO:0000259" key="4">
    <source>
        <dbReference type="PROSITE" id="PS51352"/>
    </source>
</evidence>
<name>A0A1M5XKK2_9BACT</name>
<feature type="disulfide bond" description="Redox-active" evidence="3">
    <location>
        <begin position="60"/>
        <end position="94"/>
    </location>
</feature>
<comment type="similarity">
    <text evidence="3">Belongs to the peroxiredoxin family. Tpx subfamily.</text>
</comment>
<dbReference type="PANTHER" id="PTHR43110">
    <property type="entry name" value="THIOL PEROXIDASE"/>
    <property type="match status" value="1"/>
</dbReference>
<sequence>MAQTKLGATAVNTISMLPAAGTSAPDFTLVGNDLKEVKLKDFAGKNIVMNIFPSIDTGVCAMSVREFNKRAAGLANTVVLCIAKDLPFAFKRFCAAEGISNVITLSDFRHLGFSTAYGVEMVDGAMVGLLARAIVVIDKSGSVKYTELVPTIGQEPDYDGALKAIQ</sequence>
<keyword evidence="3 5" id="KW-0575">Peroxidase</keyword>
<reference evidence="5 6" key="1">
    <citation type="submission" date="2016-11" db="EMBL/GenBank/DDBJ databases">
        <authorList>
            <person name="Jaros S."/>
            <person name="Januszkiewicz K."/>
            <person name="Wedrychowicz H."/>
        </authorList>
    </citation>
    <scope>NUCLEOTIDE SEQUENCE [LARGE SCALE GENOMIC DNA]</scope>
    <source>
        <strain evidence="5 6">DSM 24574</strain>
    </source>
</reference>
<evidence type="ECO:0000256" key="1">
    <source>
        <dbReference type="ARBA" id="ARBA00023157"/>
    </source>
</evidence>
<feature type="active site" description="Cysteine sulfenic acid (-SOH) intermediate" evidence="3">
    <location>
        <position position="60"/>
    </location>
</feature>
<comment type="function">
    <text evidence="3">Thiol-specific peroxidase that catalyzes the reduction of hydrogen peroxide and organic hydroperoxides to water and alcohols, respectively. Plays a role in cell protection against oxidative stress by detoxifying peroxides.</text>
</comment>
<dbReference type="EC" id="1.11.1.24" evidence="3"/>
<dbReference type="InterPro" id="IPR013740">
    <property type="entry name" value="Redoxin"/>
</dbReference>
<organism evidence="5 6">
    <name type="scientific">Chryseolinea serpens</name>
    <dbReference type="NCBI Taxonomy" id="947013"/>
    <lineage>
        <taxon>Bacteria</taxon>
        <taxon>Pseudomonadati</taxon>
        <taxon>Bacteroidota</taxon>
        <taxon>Cytophagia</taxon>
        <taxon>Cytophagales</taxon>
        <taxon>Fulvivirgaceae</taxon>
        <taxon>Chryseolinea</taxon>
    </lineage>
</organism>
<comment type="subunit">
    <text evidence="3">Homodimer.</text>
</comment>
<dbReference type="RefSeq" id="WP_073143158.1">
    <property type="nucleotide sequence ID" value="NZ_FQWQ01000006.1"/>
</dbReference>
<dbReference type="Proteomes" id="UP000184212">
    <property type="component" value="Unassembled WGS sequence"/>
</dbReference>
<dbReference type="InterPro" id="IPR036249">
    <property type="entry name" value="Thioredoxin-like_sf"/>
</dbReference>
<dbReference type="AlphaFoldDB" id="A0A1M5XKK2"/>
<dbReference type="STRING" id="947013.SAMN04488109_6650"/>
<keyword evidence="3" id="KW-0560">Oxidoreductase</keyword>
<accession>A0A1M5XKK2</accession>
<dbReference type="HAMAP" id="MF_00269">
    <property type="entry name" value="Tpx"/>
    <property type="match status" value="1"/>
</dbReference>
<gene>
    <name evidence="3" type="primary">tpx</name>
    <name evidence="5" type="ORF">SAMN04488109_6650</name>
</gene>
<evidence type="ECO:0000313" key="6">
    <source>
        <dbReference type="Proteomes" id="UP000184212"/>
    </source>
</evidence>
<dbReference type="GO" id="GO:0008379">
    <property type="term" value="F:thioredoxin peroxidase activity"/>
    <property type="evidence" value="ECO:0007669"/>
    <property type="project" value="UniProtKB-UniRule"/>
</dbReference>
<dbReference type="InterPro" id="IPR050455">
    <property type="entry name" value="Tpx_Peroxidase_subfamily"/>
</dbReference>
<dbReference type="EMBL" id="FQWQ01000006">
    <property type="protein sequence ID" value="SHI00088.1"/>
    <property type="molecule type" value="Genomic_DNA"/>
</dbReference>
<keyword evidence="3" id="KW-0049">Antioxidant</keyword>
<dbReference type="Pfam" id="PF08534">
    <property type="entry name" value="Redoxin"/>
    <property type="match status" value="1"/>
</dbReference>
<dbReference type="PANTHER" id="PTHR43110:SF1">
    <property type="entry name" value="THIOL PEROXIDASE"/>
    <property type="match status" value="1"/>
</dbReference>
<keyword evidence="2 3" id="KW-0676">Redox-active center</keyword>
<dbReference type="InterPro" id="IPR013766">
    <property type="entry name" value="Thioredoxin_domain"/>
</dbReference>
<evidence type="ECO:0000313" key="5">
    <source>
        <dbReference type="EMBL" id="SHI00088.1"/>
    </source>
</evidence>
<dbReference type="PROSITE" id="PS51352">
    <property type="entry name" value="THIOREDOXIN_2"/>
    <property type="match status" value="1"/>
</dbReference>
<protein>
    <recommendedName>
        <fullName evidence="3">Thiol peroxidase</fullName>
        <shortName evidence="3">Tpx</shortName>
        <ecNumber evidence="3">1.11.1.24</ecNumber>
    </recommendedName>
    <alternativeName>
        <fullName evidence="3">Peroxiredoxin tpx</fullName>
        <shortName evidence="3">Prx</shortName>
    </alternativeName>
    <alternativeName>
        <fullName evidence="3">Thioredoxin peroxidase</fullName>
    </alternativeName>
    <alternativeName>
        <fullName evidence="3">Thioredoxin-dependent peroxiredoxin</fullName>
    </alternativeName>
</protein>
<evidence type="ECO:0000256" key="3">
    <source>
        <dbReference type="HAMAP-Rule" id="MF_00269"/>
    </source>
</evidence>
<keyword evidence="6" id="KW-1185">Reference proteome</keyword>
<comment type="catalytic activity">
    <reaction evidence="3">
        <text>a hydroperoxide + [thioredoxin]-dithiol = an alcohol + [thioredoxin]-disulfide + H2O</text>
        <dbReference type="Rhea" id="RHEA:62620"/>
        <dbReference type="Rhea" id="RHEA-COMP:10698"/>
        <dbReference type="Rhea" id="RHEA-COMP:10700"/>
        <dbReference type="ChEBI" id="CHEBI:15377"/>
        <dbReference type="ChEBI" id="CHEBI:29950"/>
        <dbReference type="ChEBI" id="CHEBI:30879"/>
        <dbReference type="ChEBI" id="CHEBI:35924"/>
        <dbReference type="ChEBI" id="CHEBI:50058"/>
        <dbReference type="EC" id="1.11.1.24"/>
    </reaction>
</comment>
<keyword evidence="1 3" id="KW-1015">Disulfide bond</keyword>
<comment type="miscellaneous">
    <text evidence="3">The active site is a conserved redox-active cysteine residue, the peroxidatic cysteine (C(P)), which makes the nucleophilic attack on the peroxide substrate. The peroxide oxidizes the C(P)-SH to cysteine sulfenic acid (C(P)-SOH), which then reacts with another cysteine residue, the resolving cysteine (C(R)), to form a disulfide bridge. The disulfide is subsequently reduced by an appropriate electron donor to complete the catalytic cycle. In this atypical 2-Cys peroxiredoxin, C(R) is present in the same subunit to form an intramolecular disulfide. The disulfide is subsequently reduced by thioredoxin.</text>
</comment>
<dbReference type="OrthoDB" id="9809746at2"/>